<dbReference type="AlphaFoldDB" id="A0A3B0C4N4"/>
<evidence type="ECO:0000256" key="1">
    <source>
        <dbReference type="SAM" id="Phobius"/>
    </source>
</evidence>
<evidence type="ECO:0000313" key="3">
    <source>
        <dbReference type="Proteomes" id="UP000276603"/>
    </source>
</evidence>
<proteinExistence type="predicted"/>
<organism evidence="2 3">
    <name type="scientific">Ulvibacterium marinum</name>
    <dbReference type="NCBI Taxonomy" id="2419782"/>
    <lineage>
        <taxon>Bacteria</taxon>
        <taxon>Pseudomonadati</taxon>
        <taxon>Bacteroidota</taxon>
        <taxon>Flavobacteriia</taxon>
        <taxon>Flavobacteriales</taxon>
        <taxon>Flavobacteriaceae</taxon>
        <taxon>Ulvibacterium</taxon>
    </lineage>
</organism>
<reference evidence="2 3" key="1">
    <citation type="submission" date="2018-10" db="EMBL/GenBank/DDBJ databases">
        <title>Ulvibacterium marinum gen. nov., sp. nov., a novel marine bacterium of the family Flavobacteriaceae, isolated from a culture of the green alga Ulva prolifera.</title>
        <authorList>
            <person name="Zhang Z."/>
        </authorList>
    </citation>
    <scope>NUCLEOTIDE SEQUENCE [LARGE SCALE GENOMIC DNA]</scope>
    <source>
        <strain evidence="2 3">CCMM003</strain>
    </source>
</reference>
<evidence type="ECO:0000313" key="2">
    <source>
        <dbReference type="EMBL" id="RKN81155.1"/>
    </source>
</evidence>
<feature type="transmembrane region" description="Helical" evidence="1">
    <location>
        <begin position="90"/>
        <end position="110"/>
    </location>
</feature>
<keyword evidence="3" id="KW-1185">Reference proteome</keyword>
<sequence length="111" mass="11919">MKIILILLLVLAFLGGLYLAISIFANKKPPLSAANIHGYVAIAVLIVLAYNAFSMNMTQLWMAFAILFVAALGGLYLYSNHKKDAIGPKSAVVIHMIFALSGIALTLISIL</sequence>
<gene>
    <name evidence="2" type="ORF">D7Z94_09435</name>
</gene>
<keyword evidence="1" id="KW-1133">Transmembrane helix</keyword>
<name>A0A3B0C4N4_9FLAO</name>
<evidence type="ECO:0008006" key="4">
    <source>
        <dbReference type="Google" id="ProtNLM"/>
    </source>
</evidence>
<accession>A0A3B0C4N4</accession>
<dbReference type="Proteomes" id="UP000276603">
    <property type="component" value="Unassembled WGS sequence"/>
</dbReference>
<dbReference type="RefSeq" id="WP_120711312.1">
    <property type="nucleotide sequence ID" value="NZ_RBCJ01000002.1"/>
</dbReference>
<protein>
    <recommendedName>
        <fullName evidence="4">DUF420 domain-containing protein</fullName>
    </recommendedName>
</protein>
<feature type="transmembrane region" description="Helical" evidence="1">
    <location>
        <begin position="60"/>
        <end position="78"/>
    </location>
</feature>
<feature type="transmembrane region" description="Helical" evidence="1">
    <location>
        <begin position="35"/>
        <end position="53"/>
    </location>
</feature>
<keyword evidence="1" id="KW-0812">Transmembrane</keyword>
<dbReference type="EMBL" id="RBCJ01000002">
    <property type="protein sequence ID" value="RKN81155.1"/>
    <property type="molecule type" value="Genomic_DNA"/>
</dbReference>
<keyword evidence="1" id="KW-0472">Membrane</keyword>
<comment type="caution">
    <text evidence="2">The sequence shown here is derived from an EMBL/GenBank/DDBJ whole genome shotgun (WGS) entry which is preliminary data.</text>
</comment>